<name>A0A251XRU0_9MICO</name>
<evidence type="ECO:0000313" key="1">
    <source>
        <dbReference type="EMBL" id="OUE07999.1"/>
    </source>
</evidence>
<comment type="caution">
    <text evidence="1">The sequence shown here is derived from an EMBL/GenBank/DDBJ whole genome shotgun (WGS) entry which is preliminary data.</text>
</comment>
<dbReference type="EMBL" id="MDHJ01000001">
    <property type="protein sequence ID" value="OUE07999.1"/>
    <property type="molecule type" value="Genomic_DNA"/>
</dbReference>
<accession>A0A251XRU0</accession>
<evidence type="ECO:0000313" key="2">
    <source>
        <dbReference type="Proteomes" id="UP000195106"/>
    </source>
</evidence>
<organism evidence="1 2">
    <name type="scientific">Clavibacter michiganensis</name>
    <dbReference type="NCBI Taxonomy" id="28447"/>
    <lineage>
        <taxon>Bacteria</taxon>
        <taxon>Bacillati</taxon>
        <taxon>Actinomycetota</taxon>
        <taxon>Actinomycetes</taxon>
        <taxon>Micrococcales</taxon>
        <taxon>Microbacteriaceae</taxon>
        <taxon>Clavibacter</taxon>
    </lineage>
</organism>
<proteinExistence type="predicted"/>
<dbReference type="AlphaFoldDB" id="A0A251XRU0"/>
<protein>
    <submittedName>
        <fullName evidence="1">Uncharacterized protein</fullName>
    </submittedName>
</protein>
<gene>
    <name evidence="1" type="ORF">CMsap09_03540</name>
</gene>
<sequence>MAITYDHGGSAPLALGLAVDRAQARTVRYAPLDPGTTRRTTVVTVHLHRGAGVIRVAEGSPHARLRVHSLRVAEIVPVRDAAAPGALRLPGTHDLPEARPVAAA</sequence>
<reference evidence="1 2" key="1">
    <citation type="submission" date="2016-08" db="EMBL/GenBank/DDBJ databases">
        <title>Genome sequence of Clavibacter michiganensis spp. strain CASJ009.</title>
        <authorList>
            <person name="Thapa S.P."/>
            <person name="Coaker G."/>
        </authorList>
    </citation>
    <scope>NUCLEOTIDE SEQUENCE [LARGE SCALE GENOMIC DNA]</scope>
    <source>
        <strain evidence="1">CASJ009</strain>
    </source>
</reference>
<dbReference type="Gene3D" id="2.60.120.260">
    <property type="entry name" value="Galactose-binding domain-like"/>
    <property type="match status" value="1"/>
</dbReference>
<dbReference type="Proteomes" id="UP000195106">
    <property type="component" value="Unassembled WGS sequence"/>
</dbReference>